<evidence type="ECO:0000259" key="10">
    <source>
        <dbReference type="PROSITE" id="PS51198"/>
    </source>
</evidence>
<dbReference type="PANTHER" id="PTHR11070:SF2">
    <property type="entry name" value="ATP-DEPENDENT DNA HELICASE SRS2"/>
    <property type="match status" value="1"/>
</dbReference>
<dbReference type="PANTHER" id="PTHR11070">
    <property type="entry name" value="UVRD / RECB / PCRA DNA HELICASE FAMILY MEMBER"/>
    <property type="match status" value="1"/>
</dbReference>
<dbReference type="InterPro" id="IPR027417">
    <property type="entry name" value="P-loop_NTPase"/>
</dbReference>
<dbReference type="EC" id="5.6.2.4" evidence="7"/>
<evidence type="ECO:0000256" key="1">
    <source>
        <dbReference type="ARBA" id="ARBA00022741"/>
    </source>
</evidence>
<dbReference type="Gene3D" id="3.40.50.300">
    <property type="entry name" value="P-loop containing nucleotide triphosphate hydrolases"/>
    <property type="match status" value="2"/>
</dbReference>
<dbReference type="PROSITE" id="PS51198">
    <property type="entry name" value="UVRD_HELICASE_ATP_BIND"/>
    <property type="match status" value="1"/>
</dbReference>
<dbReference type="Pfam" id="PF00580">
    <property type="entry name" value="UvrD-helicase"/>
    <property type="match status" value="1"/>
</dbReference>
<keyword evidence="1 9" id="KW-0547">Nucleotide-binding</keyword>
<dbReference type="Proteomes" id="UP000595691">
    <property type="component" value="Chromosome"/>
</dbReference>
<dbReference type="RefSeq" id="WP_202778428.1">
    <property type="nucleotide sequence ID" value="NZ_CP065425.1"/>
</dbReference>
<protein>
    <recommendedName>
        <fullName evidence="7">DNA 3'-5' helicase</fullName>
        <ecNumber evidence="7">5.6.2.4</ecNumber>
    </recommendedName>
</protein>
<evidence type="ECO:0000256" key="6">
    <source>
        <dbReference type="ARBA" id="ARBA00034617"/>
    </source>
</evidence>
<gene>
    <name evidence="11" type="ORF">I5776_21110</name>
</gene>
<accession>A0ABX7E2H2</accession>
<comment type="catalytic activity">
    <reaction evidence="6">
        <text>Couples ATP hydrolysis with the unwinding of duplex DNA by translocating in the 3'-5' direction.</text>
        <dbReference type="EC" id="5.6.2.4"/>
    </reaction>
</comment>
<dbReference type="InterPro" id="IPR000212">
    <property type="entry name" value="DNA_helicase_UvrD/REP"/>
</dbReference>
<dbReference type="GO" id="GO:0004386">
    <property type="term" value="F:helicase activity"/>
    <property type="evidence" value="ECO:0007669"/>
    <property type="project" value="UniProtKB-KW"/>
</dbReference>
<comment type="catalytic activity">
    <reaction evidence="8">
        <text>ATP + H2O = ADP + phosphate + H(+)</text>
        <dbReference type="Rhea" id="RHEA:13065"/>
        <dbReference type="ChEBI" id="CHEBI:15377"/>
        <dbReference type="ChEBI" id="CHEBI:15378"/>
        <dbReference type="ChEBI" id="CHEBI:30616"/>
        <dbReference type="ChEBI" id="CHEBI:43474"/>
        <dbReference type="ChEBI" id="CHEBI:456216"/>
        <dbReference type="EC" id="5.6.2.4"/>
    </reaction>
</comment>
<evidence type="ECO:0000256" key="8">
    <source>
        <dbReference type="ARBA" id="ARBA00048988"/>
    </source>
</evidence>
<keyword evidence="5" id="KW-0413">Isomerase</keyword>
<dbReference type="EMBL" id="CP065425">
    <property type="protein sequence ID" value="QQZ09419.1"/>
    <property type="molecule type" value="Genomic_DNA"/>
</dbReference>
<name>A0ABX7E2H2_9BACI</name>
<evidence type="ECO:0000256" key="7">
    <source>
        <dbReference type="ARBA" id="ARBA00034808"/>
    </source>
</evidence>
<dbReference type="InterPro" id="IPR014016">
    <property type="entry name" value="UvrD-like_ATP-bd"/>
</dbReference>
<keyword evidence="12" id="KW-1185">Reference proteome</keyword>
<organism evidence="11 12">
    <name type="scientific">Heyndrickxia vini</name>
    <dbReference type="NCBI Taxonomy" id="1476025"/>
    <lineage>
        <taxon>Bacteria</taxon>
        <taxon>Bacillati</taxon>
        <taxon>Bacillota</taxon>
        <taxon>Bacilli</taxon>
        <taxon>Bacillales</taxon>
        <taxon>Bacillaceae</taxon>
        <taxon>Heyndrickxia</taxon>
    </lineage>
</organism>
<proteinExistence type="predicted"/>
<evidence type="ECO:0000256" key="9">
    <source>
        <dbReference type="PROSITE-ProRule" id="PRU00560"/>
    </source>
</evidence>
<feature type="binding site" evidence="9">
    <location>
        <begin position="35"/>
        <end position="42"/>
    </location>
    <ligand>
        <name>ATP</name>
        <dbReference type="ChEBI" id="CHEBI:30616"/>
    </ligand>
</feature>
<evidence type="ECO:0000256" key="3">
    <source>
        <dbReference type="ARBA" id="ARBA00022806"/>
    </source>
</evidence>
<dbReference type="SUPFAM" id="SSF52540">
    <property type="entry name" value="P-loop containing nucleoside triphosphate hydrolases"/>
    <property type="match status" value="1"/>
</dbReference>
<evidence type="ECO:0000313" key="11">
    <source>
        <dbReference type="EMBL" id="QQZ09419.1"/>
    </source>
</evidence>
<keyword evidence="4 9" id="KW-0067">ATP-binding</keyword>
<sequence length="586" mass="68041">MNKEELRAKFTEIHGNDQEQLDFILSEENRIIVTAPAGCGKTKAMISKIAHEIITNDYLNNKRILALTFSVNAAAKIREDIKETLPILLGKANYEVDDKLDVSNYHGFANRILRKHGYILHDNFKNINDFIRISDNSGELRKVLVSQEIRVLENYDESLKKLDFKEADRLQGSYIDIVLTKLVPRNIITYNGILLLAMQILDKKAIRDFYKLYYQMVIVDEFQDTNYLALQFLMRIVEANKVILMGDDIQKIYGFLGAVPNIFKKMENEYNMLPMEFRTNYRFKDNKNMKQLDSYIRGIFRNYNNIISYSKTANINFKLFNSDNGEARFIYKDLLKYTTADKNVAILFRAKYLASDLINILEKNKIMYFNGLFEDSDPEYIKFHKEALEIFINESGVRKSISRTVITSVKGKLNAKKQTITNNETMFNSLMRLLDALLDTTKAKNISTEEKYEAIIFTLSNNSLKRLMNEINEQVTLTTIHSSKGLEWDYVYLPNMTSYSFPTSKSLCKLCSKNNGRSLYEKHCKFDFVPGLEEPFYEELSVLYVALTRGKQDVFLTASRGPNQFGYNKKVNCFLTLPKLKIINNF</sequence>
<keyword evidence="3 9" id="KW-0347">Helicase</keyword>
<feature type="domain" description="UvrD-like helicase ATP-binding" evidence="10">
    <location>
        <begin position="14"/>
        <end position="284"/>
    </location>
</feature>
<evidence type="ECO:0000256" key="2">
    <source>
        <dbReference type="ARBA" id="ARBA00022801"/>
    </source>
</evidence>
<evidence type="ECO:0000256" key="5">
    <source>
        <dbReference type="ARBA" id="ARBA00023235"/>
    </source>
</evidence>
<dbReference type="InterPro" id="IPR014017">
    <property type="entry name" value="DNA_helicase_UvrD-like_C"/>
</dbReference>
<evidence type="ECO:0000256" key="4">
    <source>
        <dbReference type="ARBA" id="ARBA00022840"/>
    </source>
</evidence>
<reference evidence="11 12" key="1">
    <citation type="submission" date="2020-11" db="EMBL/GenBank/DDBJ databases">
        <title>Taxonomic evaluation of the Bacillus sporothermodurans group of bacteria based on whole genome sequences.</title>
        <authorList>
            <person name="Fiedler G."/>
            <person name="Herbstmann A.-D."/>
            <person name="Doll E."/>
            <person name="Wenning M."/>
            <person name="Brinks E."/>
            <person name="Kabisch J."/>
            <person name="Breitenwieser F."/>
            <person name="Lappann M."/>
            <person name="Boehnlein C."/>
            <person name="Franz C."/>
        </authorList>
    </citation>
    <scope>NUCLEOTIDE SEQUENCE [LARGE SCALE GENOMIC DNA]</scope>
    <source>
        <strain evidence="11 12">JCM 19841</strain>
    </source>
</reference>
<keyword evidence="2 9" id="KW-0378">Hydrolase</keyword>
<dbReference type="Pfam" id="PF13361">
    <property type="entry name" value="UvrD_C"/>
    <property type="match status" value="1"/>
</dbReference>
<evidence type="ECO:0000313" key="12">
    <source>
        <dbReference type="Proteomes" id="UP000595691"/>
    </source>
</evidence>